<dbReference type="PANTHER" id="PTHR45138">
    <property type="entry name" value="REGULATORY COMPONENTS OF SENSORY TRANSDUCTION SYSTEM"/>
    <property type="match status" value="1"/>
</dbReference>
<dbReference type="PANTHER" id="PTHR45138:SF9">
    <property type="entry name" value="DIGUANYLATE CYCLASE DGCM-RELATED"/>
    <property type="match status" value="1"/>
</dbReference>
<dbReference type="InterPro" id="IPR050469">
    <property type="entry name" value="Diguanylate_Cyclase"/>
</dbReference>
<protein>
    <recommendedName>
        <fullName evidence="1">GGDEF domain-containing protein</fullName>
    </recommendedName>
</protein>
<dbReference type="InterPro" id="IPR029787">
    <property type="entry name" value="Nucleotide_cyclase"/>
</dbReference>
<dbReference type="Gene3D" id="3.30.70.270">
    <property type="match status" value="1"/>
</dbReference>
<dbReference type="FunFam" id="3.30.70.270:FF:000001">
    <property type="entry name" value="Diguanylate cyclase domain protein"/>
    <property type="match status" value="1"/>
</dbReference>
<dbReference type="GO" id="GO:0052621">
    <property type="term" value="F:diguanylate cyclase activity"/>
    <property type="evidence" value="ECO:0007669"/>
    <property type="project" value="TreeGrafter"/>
</dbReference>
<reference evidence="2" key="1">
    <citation type="journal article" date="2014" name="Front. Microbiol.">
        <title>High frequency of phylogenetically diverse reductive dehalogenase-homologous genes in deep subseafloor sedimentary metagenomes.</title>
        <authorList>
            <person name="Kawai M."/>
            <person name="Futagami T."/>
            <person name="Toyoda A."/>
            <person name="Takaki Y."/>
            <person name="Nishi S."/>
            <person name="Hori S."/>
            <person name="Arai W."/>
            <person name="Tsubouchi T."/>
            <person name="Morono Y."/>
            <person name="Uchiyama I."/>
            <person name="Ito T."/>
            <person name="Fujiyama A."/>
            <person name="Inagaki F."/>
            <person name="Takami H."/>
        </authorList>
    </citation>
    <scope>NUCLEOTIDE SEQUENCE</scope>
    <source>
        <strain evidence="2">Expedition CK06-06</strain>
    </source>
</reference>
<dbReference type="Pfam" id="PF00990">
    <property type="entry name" value="GGDEF"/>
    <property type="match status" value="1"/>
</dbReference>
<sequence>AALLMLDLDHFKEFNDRWGHQAGDTALRRVAAAAQSCVRNSDLVARYGGEEFVVILVEIRSREDAVQAAERIRQAVRSRPVAEKDGRSLRISTSAGVAHYPEDASTAHDLVAAADAALYRAKALGRDRVCSATPVGRQTVGEA</sequence>
<accession>X1KEE8</accession>
<feature type="domain" description="GGDEF" evidence="1">
    <location>
        <begin position="1"/>
        <end position="134"/>
    </location>
</feature>
<dbReference type="InterPro" id="IPR000160">
    <property type="entry name" value="GGDEF_dom"/>
</dbReference>
<dbReference type="SMART" id="SM00267">
    <property type="entry name" value="GGDEF"/>
    <property type="match status" value="1"/>
</dbReference>
<dbReference type="CDD" id="cd01949">
    <property type="entry name" value="GGDEF"/>
    <property type="match status" value="1"/>
</dbReference>
<dbReference type="InterPro" id="IPR043128">
    <property type="entry name" value="Rev_trsase/Diguanyl_cyclase"/>
</dbReference>
<evidence type="ECO:0000313" key="2">
    <source>
        <dbReference type="EMBL" id="GAH88539.1"/>
    </source>
</evidence>
<dbReference type="PROSITE" id="PS50887">
    <property type="entry name" value="GGDEF"/>
    <property type="match status" value="1"/>
</dbReference>
<name>X1KEE8_9ZZZZ</name>
<evidence type="ECO:0000259" key="1">
    <source>
        <dbReference type="PROSITE" id="PS50887"/>
    </source>
</evidence>
<proteinExistence type="predicted"/>
<dbReference type="EMBL" id="BARU01041494">
    <property type="protein sequence ID" value="GAH88539.1"/>
    <property type="molecule type" value="Genomic_DNA"/>
</dbReference>
<gene>
    <name evidence="2" type="ORF">S03H2_63964</name>
</gene>
<organism evidence="2">
    <name type="scientific">marine sediment metagenome</name>
    <dbReference type="NCBI Taxonomy" id="412755"/>
    <lineage>
        <taxon>unclassified sequences</taxon>
        <taxon>metagenomes</taxon>
        <taxon>ecological metagenomes</taxon>
    </lineage>
</organism>
<feature type="non-terminal residue" evidence="2">
    <location>
        <position position="1"/>
    </location>
</feature>
<dbReference type="AlphaFoldDB" id="X1KEE8"/>
<dbReference type="NCBIfam" id="TIGR00254">
    <property type="entry name" value="GGDEF"/>
    <property type="match status" value="1"/>
</dbReference>
<dbReference type="SUPFAM" id="SSF55073">
    <property type="entry name" value="Nucleotide cyclase"/>
    <property type="match status" value="1"/>
</dbReference>
<comment type="caution">
    <text evidence="2">The sequence shown here is derived from an EMBL/GenBank/DDBJ whole genome shotgun (WGS) entry which is preliminary data.</text>
</comment>